<dbReference type="Proteomes" id="UP000002384">
    <property type="component" value="Chromosome"/>
</dbReference>
<proteinExistence type="predicted"/>
<keyword evidence="1" id="KW-0812">Transmembrane</keyword>
<reference evidence="3" key="1">
    <citation type="journal article" date="2011" name="MBio">
        <title>Novel metabolic attributes of the genus Cyanothece, comprising a group of unicellular nitrogen-fixing Cyanobacteria.</title>
        <authorList>
            <person name="Bandyopadhyay A."/>
            <person name="Elvitigala T."/>
            <person name="Welsh E."/>
            <person name="Stockel J."/>
            <person name="Liberton M."/>
            <person name="Min H."/>
            <person name="Sherman L.A."/>
            <person name="Pakrasi H.B."/>
        </authorList>
    </citation>
    <scope>NUCLEOTIDE SEQUENCE [LARGE SCALE GENOMIC DNA]</scope>
    <source>
        <strain evidence="3">PCC 7424</strain>
    </source>
</reference>
<name>B7K7Q4_GLOC7</name>
<gene>
    <name evidence="2" type="ordered locus">PCC7424_1378</name>
</gene>
<evidence type="ECO:0000313" key="3">
    <source>
        <dbReference type="Proteomes" id="UP000002384"/>
    </source>
</evidence>
<dbReference type="KEGG" id="cyc:PCC7424_1378"/>
<keyword evidence="3" id="KW-1185">Reference proteome</keyword>
<evidence type="ECO:0000256" key="1">
    <source>
        <dbReference type="SAM" id="Phobius"/>
    </source>
</evidence>
<feature type="transmembrane region" description="Helical" evidence="1">
    <location>
        <begin position="12"/>
        <end position="33"/>
    </location>
</feature>
<organism evidence="2 3">
    <name type="scientific">Gloeothece citriformis (strain PCC 7424)</name>
    <name type="common">Cyanothece sp. (strain PCC 7424)</name>
    <dbReference type="NCBI Taxonomy" id="65393"/>
    <lineage>
        <taxon>Bacteria</taxon>
        <taxon>Bacillati</taxon>
        <taxon>Cyanobacteriota</taxon>
        <taxon>Cyanophyceae</taxon>
        <taxon>Oscillatoriophycideae</taxon>
        <taxon>Chroococcales</taxon>
        <taxon>Aphanothecaceae</taxon>
        <taxon>Gloeothece</taxon>
        <taxon>Gloeothece citriformis</taxon>
    </lineage>
</organism>
<keyword evidence="1" id="KW-0472">Membrane</keyword>
<protein>
    <submittedName>
        <fullName evidence="2">Uncharacterized protein</fullName>
    </submittedName>
</protein>
<dbReference type="HOGENOM" id="CLU_2648429_0_0_3"/>
<keyword evidence="1" id="KW-1133">Transmembrane helix</keyword>
<dbReference type="EMBL" id="CP001291">
    <property type="protein sequence ID" value="ACK69822.1"/>
    <property type="molecule type" value="Genomic_DNA"/>
</dbReference>
<evidence type="ECO:0000313" key="2">
    <source>
        <dbReference type="EMBL" id="ACK69822.1"/>
    </source>
</evidence>
<dbReference type="STRING" id="65393.PCC7424_1378"/>
<dbReference type="AlphaFoldDB" id="B7K7Q4"/>
<feature type="transmembrane region" description="Helical" evidence="1">
    <location>
        <begin position="53"/>
        <end position="71"/>
    </location>
</feature>
<sequence length="76" mass="8994">MKNTPDYDSYMKFMAVALCMAIFAFVIPTVHQFVENLFIYDLGNNELNEPLEALIILVSYWFTIPIYNIFYEELIK</sequence>
<accession>B7K7Q4</accession>